<sequence>MKEIRQSISMNGETCYPWIIIENDKGEEIYSAKGNSLVGNWILGLYGLFNVKTYEAGLPKCVYNSGTGSAPDYQMHLEYGLSAGVTLTRVEEPAASGLYRVEVVGDNSPYWRAIAGIAYYLPVQIMGIGNGSAFGDNCNGNWLLREQVDNVSGSYWIADLESAPLTYPDLLATGAIDTSKCTPHARAVPSSLLDTGSPFFVHAEIRTHGFGEIELGYNGDVNIIKQRWLNAEIPKTLSSGPFALTQGALSIATPVVGATTSILEVQQTFTNNNGSSPAQDIEFNEVGYYGLTGSDYATYGYHSLLGRDVVAPTTIAGGGGSVTIKYQFIVATPVTGGILATFQELMYRRFAGISREVKDINNDNQDNTAYEGDMTVAAPGGDAVPGDYVADGNPSELIGPQVGHSSKDVLNTDFRMQYEVGNTVYDGSTAIEGQDSRYVYGNGAFQLKLHGSLLENLNINSGTDKAGFDVVRIFHNENGSPFRKVLTVVGSAGTLRIDIDGVDYDEAYTGSADTTAANWVSTHAATLLALDNSIIATDSGVAEITMVAEREFVTTDQSVGGMSFSKVETRDDIVINETGLYVGRQGASTARWYYVVCIMKKRLAAPINLGHDEFLKLTITFEVNV</sequence>
<comment type="caution">
    <text evidence="1">The sequence shown here is derived from an EMBL/GenBank/DDBJ whole genome shotgun (WGS) entry which is preliminary data.</text>
</comment>
<gene>
    <name evidence="1" type="ORF">LCGC14_1221590</name>
</gene>
<dbReference type="EMBL" id="LAZR01006437">
    <property type="protein sequence ID" value="KKM92123.1"/>
    <property type="molecule type" value="Genomic_DNA"/>
</dbReference>
<evidence type="ECO:0000313" key="1">
    <source>
        <dbReference type="EMBL" id="KKM92123.1"/>
    </source>
</evidence>
<protein>
    <submittedName>
        <fullName evidence="1">Uncharacterized protein</fullName>
    </submittedName>
</protein>
<organism evidence="1">
    <name type="scientific">marine sediment metagenome</name>
    <dbReference type="NCBI Taxonomy" id="412755"/>
    <lineage>
        <taxon>unclassified sequences</taxon>
        <taxon>metagenomes</taxon>
        <taxon>ecological metagenomes</taxon>
    </lineage>
</organism>
<dbReference type="AlphaFoldDB" id="A0A0F9LF29"/>
<name>A0A0F9LF29_9ZZZZ</name>
<accession>A0A0F9LF29</accession>
<proteinExistence type="predicted"/>
<reference evidence="1" key="1">
    <citation type="journal article" date="2015" name="Nature">
        <title>Complex archaea that bridge the gap between prokaryotes and eukaryotes.</title>
        <authorList>
            <person name="Spang A."/>
            <person name="Saw J.H."/>
            <person name="Jorgensen S.L."/>
            <person name="Zaremba-Niedzwiedzka K."/>
            <person name="Martijn J."/>
            <person name="Lind A.E."/>
            <person name="van Eijk R."/>
            <person name="Schleper C."/>
            <person name="Guy L."/>
            <person name="Ettema T.J."/>
        </authorList>
    </citation>
    <scope>NUCLEOTIDE SEQUENCE</scope>
</reference>